<keyword evidence="2" id="KW-0175">Coiled coil</keyword>
<evidence type="ECO:0000259" key="3">
    <source>
        <dbReference type="PROSITE" id="PS50137"/>
    </source>
</evidence>
<feature type="coiled-coil region" evidence="2">
    <location>
        <begin position="344"/>
        <end position="371"/>
    </location>
</feature>
<dbReference type="InterPro" id="IPR036867">
    <property type="entry name" value="R3H_dom_sf"/>
</dbReference>
<dbReference type="SMART" id="SM00393">
    <property type="entry name" value="R3H"/>
    <property type="match status" value="1"/>
</dbReference>
<gene>
    <name evidence="7" type="ORF">ACJMK2_040109</name>
</gene>
<dbReference type="Pfam" id="PF01585">
    <property type="entry name" value="G-patch"/>
    <property type="match status" value="1"/>
</dbReference>
<dbReference type="SMART" id="SM00443">
    <property type="entry name" value="G_patch"/>
    <property type="match status" value="1"/>
</dbReference>
<dbReference type="SUPFAM" id="SSF82708">
    <property type="entry name" value="R3H domain"/>
    <property type="match status" value="1"/>
</dbReference>
<comment type="caution">
    <text evidence="7">The sequence shown here is derived from an EMBL/GenBank/DDBJ whole genome shotgun (WGS) entry which is preliminary data.</text>
</comment>
<evidence type="ECO:0000313" key="8">
    <source>
        <dbReference type="Proteomes" id="UP001634394"/>
    </source>
</evidence>
<feature type="domain" description="DRBM" evidence="3">
    <location>
        <begin position="150"/>
        <end position="186"/>
    </location>
</feature>
<feature type="domain" description="XRN2-binding (XTBD)" evidence="6">
    <location>
        <begin position="9"/>
        <end position="96"/>
    </location>
</feature>
<dbReference type="Gene3D" id="3.30.1370.50">
    <property type="entry name" value="R3H-like domain"/>
    <property type="match status" value="1"/>
</dbReference>
<sequence length="551" mass="61518">MEKNNSLDVESLRNPFESNTEWQMRRSFLEVHADKFPLDRLVCLSNCYVNVEMYGCRYPELVMKQLRELEKDLQEYVALNKEPEIKGGETMLINDKFQELSRMMIQYKTQKVQNKTTTSVELLYMLGSKCQMIISNNIEPATLENGGAGFACELFIDGVSVITGRGSKKKTAKEDACGKAIDILSRSSLSVFENESGSLKLIYADMDSIPASLPEFLSARPIVKPQIKPQNQIKSKSNSSVISFSVPSLTSKTGPQLMGFCQQMGISQKTAPCQQQKRKRDEETCNDTSQFILIYREEDPILSSLKRIADFNKVELNYKTEATESGWRCETYFGKLRIADGIGIDEKEARINSAENALTALKETCWSLKEKQSADTDEIAMTKDDLLADLKVGGEALPDSNIGNMLLRKMGWTGGGVGKEGNKGIAEPVHVGQVVNRQGLGLMSAQGTPNDFYNKVNTFVSEYLQSDNQSEVVFSPEFTKEERAVIHQVCTKFHLKASSRGSGEDRYLTMGRKRNAVQLLDYVMSKGGSTHKYEVIPPSNLSLSGELDTDN</sequence>
<dbReference type="PROSITE" id="PS51061">
    <property type="entry name" value="R3H"/>
    <property type="match status" value="1"/>
</dbReference>
<dbReference type="InterPro" id="IPR001374">
    <property type="entry name" value="R3H_dom"/>
</dbReference>
<dbReference type="AlphaFoldDB" id="A0ABD3WFZ4"/>
<organism evidence="7 8">
    <name type="scientific">Sinanodonta woodiana</name>
    <name type="common">Chinese pond mussel</name>
    <name type="synonym">Anodonta woodiana</name>
    <dbReference type="NCBI Taxonomy" id="1069815"/>
    <lineage>
        <taxon>Eukaryota</taxon>
        <taxon>Metazoa</taxon>
        <taxon>Spiralia</taxon>
        <taxon>Lophotrochozoa</taxon>
        <taxon>Mollusca</taxon>
        <taxon>Bivalvia</taxon>
        <taxon>Autobranchia</taxon>
        <taxon>Heteroconchia</taxon>
        <taxon>Palaeoheterodonta</taxon>
        <taxon>Unionida</taxon>
        <taxon>Unionoidea</taxon>
        <taxon>Unionidae</taxon>
        <taxon>Unioninae</taxon>
        <taxon>Sinanodonta</taxon>
    </lineage>
</organism>
<reference evidence="7 8" key="1">
    <citation type="submission" date="2024-11" db="EMBL/GenBank/DDBJ databases">
        <title>Chromosome-level genome assembly of the freshwater bivalve Anodonta woodiana.</title>
        <authorList>
            <person name="Chen X."/>
        </authorList>
    </citation>
    <scope>NUCLEOTIDE SEQUENCE [LARGE SCALE GENOMIC DNA]</scope>
    <source>
        <strain evidence="7">MN2024</strain>
        <tissue evidence="7">Gills</tissue>
    </source>
</reference>
<dbReference type="PANTHER" id="PTHR48430:SF1">
    <property type="entry name" value="PARTNER OF XRN-2 PROTEIN 1"/>
    <property type="match status" value="1"/>
</dbReference>
<feature type="domain" description="R3H" evidence="5">
    <location>
        <begin position="450"/>
        <end position="514"/>
    </location>
</feature>
<dbReference type="EMBL" id="JBJQND010000007">
    <property type="protein sequence ID" value="KAL3872163.1"/>
    <property type="molecule type" value="Genomic_DNA"/>
</dbReference>
<evidence type="ECO:0000259" key="5">
    <source>
        <dbReference type="PROSITE" id="PS51061"/>
    </source>
</evidence>
<proteinExistence type="predicted"/>
<evidence type="ECO:0008006" key="9">
    <source>
        <dbReference type="Google" id="ProtNLM"/>
    </source>
</evidence>
<dbReference type="PANTHER" id="PTHR48430">
    <property type="entry name" value="PARTNER OF XRN-2 PROTEIN 1"/>
    <property type="match status" value="1"/>
</dbReference>
<dbReference type="GO" id="GO:0003723">
    <property type="term" value="F:RNA binding"/>
    <property type="evidence" value="ECO:0007669"/>
    <property type="project" value="UniProtKB-UniRule"/>
</dbReference>
<evidence type="ECO:0000313" key="7">
    <source>
        <dbReference type="EMBL" id="KAL3872163.1"/>
    </source>
</evidence>
<dbReference type="SUPFAM" id="SSF54768">
    <property type="entry name" value="dsRNA-binding domain-like"/>
    <property type="match status" value="2"/>
</dbReference>
<evidence type="ECO:0000256" key="1">
    <source>
        <dbReference type="PROSITE-ProRule" id="PRU00266"/>
    </source>
</evidence>
<protein>
    <recommendedName>
        <fullName evidence="9">NF-kappa-B-repressing factor</fullName>
    </recommendedName>
</protein>
<evidence type="ECO:0000259" key="4">
    <source>
        <dbReference type="PROSITE" id="PS50174"/>
    </source>
</evidence>
<dbReference type="PROSITE" id="PS51827">
    <property type="entry name" value="XTBD"/>
    <property type="match status" value="1"/>
</dbReference>
<dbReference type="InterPro" id="IPR000467">
    <property type="entry name" value="G_patch_dom"/>
</dbReference>
<dbReference type="PROSITE" id="PS50137">
    <property type="entry name" value="DS_RBD"/>
    <property type="match status" value="1"/>
</dbReference>
<dbReference type="PROSITE" id="PS50174">
    <property type="entry name" value="G_PATCH"/>
    <property type="match status" value="1"/>
</dbReference>
<accession>A0ABD3WFZ4</accession>
<keyword evidence="1" id="KW-0694">RNA-binding</keyword>
<dbReference type="Gene3D" id="3.30.160.20">
    <property type="match status" value="1"/>
</dbReference>
<dbReference type="Pfam" id="PF11952">
    <property type="entry name" value="XTBD"/>
    <property type="match status" value="1"/>
</dbReference>
<dbReference type="Proteomes" id="UP001634394">
    <property type="component" value="Unassembled WGS sequence"/>
</dbReference>
<name>A0ABD3WFZ4_SINWO</name>
<dbReference type="InterPro" id="IPR021859">
    <property type="entry name" value="XTBD"/>
</dbReference>
<feature type="domain" description="G-patch" evidence="4">
    <location>
        <begin position="399"/>
        <end position="445"/>
    </location>
</feature>
<evidence type="ECO:0000256" key="2">
    <source>
        <dbReference type="SAM" id="Coils"/>
    </source>
</evidence>
<keyword evidence="8" id="KW-1185">Reference proteome</keyword>
<dbReference type="InterPro" id="IPR014720">
    <property type="entry name" value="dsRBD_dom"/>
</dbReference>
<evidence type="ECO:0000259" key="6">
    <source>
        <dbReference type="PROSITE" id="PS51827"/>
    </source>
</evidence>
<dbReference type="Pfam" id="PF01424">
    <property type="entry name" value="R3H"/>
    <property type="match status" value="1"/>
</dbReference>